<dbReference type="eggNOG" id="COG0607">
    <property type="taxonomic scope" value="Bacteria"/>
</dbReference>
<keyword evidence="4" id="KW-1185">Reference proteome</keyword>
<dbReference type="SMART" id="SM00450">
    <property type="entry name" value="RHOD"/>
    <property type="match status" value="1"/>
</dbReference>
<evidence type="ECO:0000313" key="4">
    <source>
        <dbReference type="Proteomes" id="UP000014975"/>
    </source>
</evidence>
<accession>S7UJ24</accession>
<dbReference type="RefSeq" id="WP_020887322.1">
    <property type="nucleotide sequence ID" value="NZ_ATHI01000027.1"/>
</dbReference>
<dbReference type="Proteomes" id="UP000014975">
    <property type="component" value="Unassembled WGS sequence"/>
</dbReference>
<evidence type="ECO:0000259" key="2">
    <source>
        <dbReference type="PROSITE" id="PS50206"/>
    </source>
</evidence>
<keyword evidence="1" id="KW-0732">Signal</keyword>
<dbReference type="SUPFAM" id="SSF52821">
    <property type="entry name" value="Rhodanese/Cell cycle control phosphatase"/>
    <property type="match status" value="1"/>
</dbReference>
<name>S7UJ24_9BACT</name>
<sequence length="173" mass="19116">MSLKRLALTLALILCLAPAALAQNIFEEEVVNEKYALLGANLALLAVEGGYKYVDTATLKQWMDEKKPMVLVDTMPFEASYQKGHFPGAKQFLFPIPTMTAWDNAETEGKSQEDFVAMLGADKDALIVFYCGFVKCTRSHNGALWAKKLGYTNVYRHPGGLYAWKGAGFPLAK</sequence>
<dbReference type="EMBL" id="ATHI01000027">
    <property type="protein sequence ID" value="EPR32273.1"/>
    <property type="molecule type" value="Genomic_DNA"/>
</dbReference>
<feature type="chain" id="PRO_5004557611" evidence="1">
    <location>
        <begin position="23"/>
        <end position="173"/>
    </location>
</feature>
<dbReference type="InterPro" id="IPR001763">
    <property type="entry name" value="Rhodanese-like_dom"/>
</dbReference>
<dbReference type="Pfam" id="PF00581">
    <property type="entry name" value="Rhodanese"/>
    <property type="match status" value="1"/>
</dbReference>
<evidence type="ECO:0000256" key="1">
    <source>
        <dbReference type="SAM" id="SignalP"/>
    </source>
</evidence>
<dbReference type="PATRIC" id="fig|1121439.3.peg.1982"/>
<dbReference type="OrthoDB" id="9789585at2"/>
<organism evidence="3 4">
    <name type="scientific">Alkalidesulfovibrio alkalitolerans DSM 16529</name>
    <dbReference type="NCBI Taxonomy" id="1121439"/>
    <lineage>
        <taxon>Bacteria</taxon>
        <taxon>Pseudomonadati</taxon>
        <taxon>Thermodesulfobacteriota</taxon>
        <taxon>Desulfovibrionia</taxon>
        <taxon>Desulfovibrionales</taxon>
        <taxon>Desulfovibrionaceae</taxon>
        <taxon>Alkalidesulfovibrio</taxon>
    </lineage>
</organism>
<dbReference type="AlphaFoldDB" id="S7UJ24"/>
<dbReference type="InterPro" id="IPR036873">
    <property type="entry name" value="Rhodanese-like_dom_sf"/>
</dbReference>
<comment type="caution">
    <text evidence="3">The sequence shown here is derived from an EMBL/GenBank/DDBJ whole genome shotgun (WGS) entry which is preliminary data.</text>
</comment>
<reference evidence="3 4" key="1">
    <citation type="journal article" date="2013" name="Genome Announc.">
        <title>Draft genome sequences for three mercury-methylating, sulfate-reducing bacteria.</title>
        <authorList>
            <person name="Brown S.D."/>
            <person name="Hurt R.A.Jr."/>
            <person name="Gilmour C.C."/>
            <person name="Elias D.A."/>
        </authorList>
    </citation>
    <scope>NUCLEOTIDE SEQUENCE [LARGE SCALE GENOMIC DNA]</scope>
    <source>
        <strain evidence="3 4">DSM 16529</strain>
    </source>
</reference>
<dbReference type="CDD" id="cd00158">
    <property type="entry name" value="RHOD"/>
    <property type="match status" value="1"/>
</dbReference>
<gene>
    <name evidence="3" type="ORF">dsat_0625</name>
</gene>
<dbReference type="STRING" id="1121439.dsat_0625"/>
<evidence type="ECO:0000313" key="3">
    <source>
        <dbReference type="EMBL" id="EPR32273.1"/>
    </source>
</evidence>
<protein>
    <submittedName>
        <fullName evidence="3">Rhodanese-like protein</fullName>
    </submittedName>
</protein>
<feature type="domain" description="Rhodanese" evidence="2">
    <location>
        <begin position="65"/>
        <end position="173"/>
    </location>
</feature>
<dbReference type="PROSITE" id="PS50206">
    <property type="entry name" value="RHODANESE_3"/>
    <property type="match status" value="1"/>
</dbReference>
<feature type="signal peptide" evidence="1">
    <location>
        <begin position="1"/>
        <end position="22"/>
    </location>
</feature>
<proteinExistence type="predicted"/>
<dbReference type="Gene3D" id="3.40.250.10">
    <property type="entry name" value="Rhodanese-like domain"/>
    <property type="match status" value="1"/>
</dbReference>